<evidence type="ECO:0000256" key="3">
    <source>
        <dbReference type="ARBA" id="ARBA00022691"/>
    </source>
</evidence>
<dbReference type="PANTHER" id="PTHR11727">
    <property type="entry name" value="DIMETHYLADENOSINE TRANSFERASE"/>
    <property type="match status" value="1"/>
</dbReference>
<feature type="binding site" evidence="5">
    <location>
        <position position="78"/>
    </location>
    <ligand>
        <name>S-adenosyl-L-methionine</name>
        <dbReference type="ChEBI" id="CHEBI:59789"/>
    </ligand>
</feature>
<dbReference type="EC" id="2.1.1.184" evidence="8"/>
<dbReference type="GO" id="GO:0003723">
    <property type="term" value="F:RNA binding"/>
    <property type="evidence" value="ECO:0007669"/>
    <property type="project" value="UniProtKB-UniRule"/>
</dbReference>
<evidence type="ECO:0000256" key="5">
    <source>
        <dbReference type="PROSITE-ProRule" id="PRU01026"/>
    </source>
</evidence>
<evidence type="ECO:0000313" key="8">
    <source>
        <dbReference type="EMBL" id="NYE47653.1"/>
    </source>
</evidence>
<feature type="binding site" evidence="5">
    <location>
        <position position="32"/>
    </location>
    <ligand>
        <name>S-adenosyl-L-methionine</name>
        <dbReference type="ChEBI" id="CHEBI:59789"/>
    </ligand>
</feature>
<proteinExistence type="inferred from homology"/>
<gene>
    <name evidence="8" type="ORF">HDA32_002773</name>
</gene>
<keyword evidence="1 5" id="KW-0489">Methyltransferase</keyword>
<keyword evidence="3 5" id="KW-0949">S-adenosyl-L-methionine</keyword>
<dbReference type="RefSeq" id="WP_179643559.1">
    <property type="nucleotide sequence ID" value="NZ_BAAAYY010000015.1"/>
</dbReference>
<keyword evidence="9" id="KW-1185">Reference proteome</keyword>
<feature type="binding site" evidence="5">
    <location>
        <position position="103"/>
    </location>
    <ligand>
        <name>S-adenosyl-L-methionine</name>
        <dbReference type="ChEBI" id="CHEBI:59789"/>
    </ligand>
</feature>
<keyword evidence="2 5" id="KW-0808">Transferase</keyword>
<reference evidence="8 9" key="1">
    <citation type="submission" date="2020-07" db="EMBL/GenBank/DDBJ databases">
        <title>Sequencing the genomes of 1000 actinobacteria strains.</title>
        <authorList>
            <person name="Klenk H.-P."/>
        </authorList>
    </citation>
    <scope>NUCLEOTIDE SEQUENCE [LARGE SCALE GENOMIC DNA]</scope>
    <source>
        <strain evidence="8 9">CXB654</strain>
    </source>
</reference>
<feature type="region of interest" description="Disordered" evidence="6">
    <location>
        <begin position="1"/>
        <end position="28"/>
    </location>
</feature>
<dbReference type="GO" id="GO:0052910">
    <property type="term" value="F:23S rRNA (adenine(2085)-N(6))-dimethyltransferase activity"/>
    <property type="evidence" value="ECO:0007669"/>
    <property type="project" value="UniProtKB-EC"/>
</dbReference>
<evidence type="ECO:0000256" key="2">
    <source>
        <dbReference type="ARBA" id="ARBA00022679"/>
    </source>
</evidence>
<dbReference type="NCBIfam" id="NF000499">
    <property type="entry name" value="Erm23S_rRNA_broad"/>
    <property type="match status" value="1"/>
</dbReference>
<dbReference type="Gene3D" id="3.40.50.150">
    <property type="entry name" value="Vaccinia Virus protein VP39"/>
    <property type="match status" value="1"/>
</dbReference>
<dbReference type="CDD" id="cd02440">
    <property type="entry name" value="AdoMet_MTases"/>
    <property type="match status" value="1"/>
</dbReference>
<feature type="binding site" evidence="5">
    <location>
        <position position="30"/>
    </location>
    <ligand>
        <name>S-adenosyl-L-methionine</name>
        <dbReference type="ChEBI" id="CHEBI:59789"/>
    </ligand>
</feature>
<evidence type="ECO:0000259" key="7">
    <source>
        <dbReference type="SMART" id="SM00650"/>
    </source>
</evidence>
<dbReference type="SMART" id="SM00650">
    <property type="entry name" value="rADc"/>
    <property type="match status" value="1"/>
</dbReference>
<dbReference type="InterPro" id="IPR029063">
    <property type="entry name" value="SAM-dependent_MTases_sf"/>
</dbReference>
<feature type="domain" description="Ribosomal RNA adenine methylase transferase N-terminal" evidence="7">
    <location>
        <begin position="37"/>
        <end position="201"/>
    </location>
</feature>
<sequence>MASNSKHRTSPSPEPRSTGRGRARRSLSQNLLTDPAVARWIVRTARIDPDGLVVEVGAGEGMLTRALAPACRRLLCYEIDPVFAANLTARHRDDPGVRIVRGDFLKAVPPDGPFSVVGNIPYAITSPIVDWCLRAPGLTSATLITQREYARKRTGGYGRWSRLTVQTWPRFDWRATGRIPRDRFRPVPGVDSAVLRIERRGSDLLPKKSLGAYRRLVDLGFTGVGGSLHASLRRRHPARRVDAAFRAAGLDPRVVVGFVPPDRWIALFTALEEPS</sequence>
<dbReference type="SUPFAM" id="SSF53335">
    <property type="entry name" value="S-adenosyl-L-methionine-dependent methyltransferases"/>
    <property type="match status" value="1"/>
</dbReference>
<dbReference type="Proteomes" id="UP000589036">
    <property type="component" value="Unassembled WGS sequence"/>
</dbReference>
<evidence type="ECO:0000313" key="9">
    <source>
        <dbReference type="Proteomes" id="UP000589036"/>
    </source>
</evidence>
<dbReference type="InterPro" id="IPR020596">
    <property type="entry name" value="rRNA_Ade_Mease_Trfase_CS"/>
</dbReference>
<comment type="caution">
    <text evidence="8">The sequence shown here is derived from an EMBL/GenBank/DDBJ whole genome shotgun (WGS) entry which is preliminary data.</text>
</comment>
<dbReference type="InterPro" id="IPR020598">
    <property type="entry name" value="rRNA_Ade_methylase_Trfase_N"/>
</dbReference>
<name>A0A852TXV9_9ACTN</name>
<dbReference type="GO" id="GO:0000179">
    <property type="term" value="F:rRNA (adenine-N6,N6-)-dimethyltransferase activity"/>
    <property type="evidence" value="ECO:0007669"/>
    <property type="project" value="UniProtKB-UniRule"/>
</dbReference>
<dbReference type="PROSITE" id="PS51689">
    <property type="entry name" value="SAM_RNA_A_N6_MT"/>
    <property type="match status" value="1"/>
</dbReference>
<feature type="binding site" evidence="5">
    <location>
        <position position="57"/>
    </location>
    <ligand>
        <name>S-adenosyl-L-methionine</name>
        <dbReference type="ChEBI" id="CHEBI:59789"/>
    </ligand>
</feature>
<dbReference type="EMBL" id="JACCCC010000001">
    <property type="protein sequence ID" value="NYE47653.1"/>
    <property type="molecule type" value="Genomic_DNA"/>
</dbReference>
<dbReference type="Pfam" id="PF00398">
    <property type="entry name" value="RrnaAD"/>
    <property type="match status" value="1"/>
</dbReference>
<protein>
    <submittedName>
        <fullName evidence="8">23S rRNA (Adenine-N6)-dimethyltransferase</fullName>
        <ecNumber evidence="8">2.1.1.184</ecNumber>
    </submittedName>
</protein>
<evidence type="ECO:0000256" key="1">
    <source>
        <dbReference type="ARBA" id="ARBA00022603"/>
    </source>
</evidence>
<dbReference type="AlphaFoldDB" id="A0A852TXV9"/>
<dbReference type="InterPro" id="IPR001737">
    <property type="entry name" value="KsgA/Erm"/>
</dbReference>
<evidence type="ECO:0000256" key="4">
    <source>
        <dbReference type="ARBA" id="ARBA00022884"/>
    </source>
</evidence>
<dbReference type="PANTHER" id="PTHR11727:SF7">
    <property type="entry name" value="DIMETHYLADENOSINE TRANSFERASE-RELATED"/>
    <property type="match status" value="1"/>
</dbReference>
<feature type="binding site" evidence="5">
    <location>
        <position position="119"/>
    </location>
    <ligand>
        <name>S-adenosyl-L-methionine</name>
        <dbReference type="ChEBI" id="CHEBI:59789"/>
    </ligand>
</feature>
<dbReference type="GO" id="GO:0005829">
    <property type="term" value="C:cytosol"/>
    <property type="evidence" value="ECO:0007669"/>
    <property type="project" value="TreeGrafter"/>
</dbReference>
<dbReference type="PROSITE" id="PS01131">
    <property type="entry name" value="RRNA_A_DIMETH"/>
    <property type="match status" value="1"/>
</dbReference>
<organism evidence="8 9">
    <name type="scientific">Spinactinospora alkalitolerans</name>
    <dbReference type="NCBI Taxonomy" id="687207"/>
    <lineage>
        <taxon>Bacteria</taxon>
        <taxon>Bacillati</taxon>
        <taxon>Actinomycetota</taxon>
        <taxon>Actinomycetes</taxon>
        <taxon>Streptosporangiales</taxon>
        <taxon>Nocardiopsidaceae</taxon>
        <taxon>Spinactinospora</taxon>
    </lineage>
</organism>
<keyword evidence="4 5" id="KW-0694">RNA-binding</keyword>
<accession>A0A852TXV9</accession>
<dbReference type="NCBIfam" id="NF000337">
    <property type="entry name" value="erm_SHROVE"/>
    <property type="match status" value="1"/>
</dbReference>
<evidence type="ECO:0000256" key="6">
    <source>
        <dbReference type="SAM" id="MobiDB-lite"/>
    </source>
</evidence>
<comment type="similarity">
    <text evidence="5">Belongs to the class I-like SAM-binding methyltransferase superfamily. rRNA adenine N(6)-methyltransferase family.</text>
</comment>